<reference evidence="2" key="1">
    <citation type="submission" date="2016-01" db="EMBL/GenBank/DDBJ databases">
        <authorList>
            <person name="Peeters Charlotte."/>
        </authorList>
    </citation>
    <scope>NUCLEOTIDE SEQUENCE [LARGE SCALE GENOMIC DNA]</scope>
</reference>
<protein>
    <submittedName>
        <fullName evidence="1">Amidohydrolase</fullName>
    </submittedName>
</protein>
<name>A0A158CEN4_9BURK</name>
<dbReference type="AlphaFoldDB" id="A0A158CEN4"/>
<dbReference type="RefSeq" id="WP_061163163.1">
    <property type="nucleotide sequence ID" value="NZ_FCOI02000023.1"/>
</dbReference>
<dbReference type="EMBL" id="FCOI02000023">
    <property type="protein sequence ID" value="SAK80785.1"/>
    <property type="molecule type" value="Genomic_DNA"/>
</dbReference>
<organism evidence="1 2">
    <name type="scientific">Caballeronia temeraria</name>
    <dbReference type="NCBI Taxonomy" id="1777137"/>
    <lineage>
        <taxon>Bacteria</taxon>
        <taxon>Pseudomonadati</taxon>
        <taxon>Pseudomonadota</taxon>
        <taxon>Betaproteobacteria</taxon>
        <taxon>Burkholderiales</taxon>
        <taxon>Burkholderiaceae</taxon>
        <taxon>Caballeronia</taxon>
    </lineage>
</organism>
<sequence>MNEREHVDILIEHGCVITMDASRRVIDDGAAPDRGYDMFRHLWQCMHYHRRHFRDPDVLPHG</sequence>
<keyword evidence="2" id="KW-1185">Reference proteome</keyword>
<evidence type="ECO:0000313" key="1">
    <source>
        <dbReference type="EMBL" id="SAK80785.1"/>
    </source>
</evidence>
<evidence type="ECO:0000313" key="2">
    <source>
        <dbReference type="Proteomes" id="UP000054624"/>
    </source>
</evidence>
<accession>A0A158CEN4</accession>
<dbReference type="STRING" id="1777137.AWB76_05459"/>
<proteinExistence type="predicted"/>
<dbReference type="Proteomes" id="UP000054624">
    <property type="component" value="Unassembled WGS sequence"/>
</dbReference>
<gene>
    <name evidence="1" type="ORF">AWB76_05459</name>
</gene>